<feature type="domain" description="Tyr recombinase" evidence="6">
    <location>
        <begin position="148"/>
        <end position="332"/>
    </location>
</feature>
<protein>
    <recommendedName>
        <fullName evidence="10">Integrase</fullName>
    </recommendedName>
</protein>
<evidence type="ECO:0000256" key="2">
    <source>
        <dbReference type="ARBA" id="ARBA00022908"/>
    </source>
</evidence>
<reference evidence="8 9" key="1">
    <citation type="submission" date="2016-08" db="EMBL/GenBank/DDBJ databases">
        <title>Hymenobacter coccineus sp. nov., Hymenobacter lapidarius sp. nov. and Hymenobacter glacialis sp. nov., isolated from Antarctic soil.</title>
        <authorList>
            <person name="Sedlacek I."/>
            <person name="Kralova S."/>
            <person name="Kyrova K."/>
            <person name="Maslanova I."/>
            <person name="Stankova E."/>
            <person name="Vrbovska V."/>
            <person name="Nemec M."/>
            <person name="Bartak M."/>
            <person name="Svec P."/>
            <person name="Busse H.-J."/>
            <person name="Pantucek R."/>
        </authorList>
    </citation>
    <scope>NUCLEOTIDE SEQUENCE [LARGE SCALE GENOMIC DNA]</scope>
    <source>
        <strain evidence="8 9">CCM 8643</strain>
    </source>
</reference>
<dbReference type="EMBL" id="MDZB01000112">
    <property type="protein sequence ID" value="OGX84964.1"/>
    <property type="molecule type" value="Genomic_DNA"/>
</dbReference>
<evidence type="ECO:0000256" key="1">
    <source>
        <dbReference type="ARBA" id="ARBA00008857"/>
    </source>
</evidence>
<dbReference type="InterPro" id="IPR050090">
    <property type="entry name" value="Tyrosine_recombinase_XerCD"/>
</dbReference>
<dbReference type="AlphaFoldDB" id="A0A1G1T266"/>
<dbReference type="InterPro" id="IPR002104">
    <property type="entry name" value="Integrase_catalytic"/>
</dbReference>
<dbReference type="InterPro" id="IPR044068">
    <property type="entry name" value="CB"/>
</dbReference>
<dbReference type="RefSeq" id="WP_070728692.1">
    <property type="nucleotide sequence ID" value="NZ_MDZB01000112.1"/>
</dbReference>
<dbReference type="Gene3D" id="1.10.443.10">
    <property type="entry name" value="Intergrase catalytic core"/>
    <property type="match status" value="1"/>
</dbReference>
<sequence length="355" mass="40646">MTLQERFPTLFNQPYSGEWLTEQEERFTPNTVSTYGYALVDYFQFCSIQAINPPDAERVNIVAYLKDLNTRSKSAVHASPAKLPKYAKSTTHEGFANATVRLRIATVRLYYDYLKHEGVRAKNPVRKGEYTKGRGYGRGSRGLVARYEKDPWLPNQTQWQAIMNAAASEPIRNRFMLALAYDAGLRRGELCALETRDFDPCVPLVRLRRETTKTGRAREVPCSKVTAELYKDYLEQRRSLSPTTDLLFLSESRRNKAQPLTFWTWSKIVQALGKRAGLPLLTTHTLRHLRLTDLARAGWKLPQIAAFAGHSSDATTMLYIHLSGHELSERFRQTLGSMLDWRLETMKNALIQPKI</sequence>
<evidence type="ECO:0008006" key="10">
    <source>
        <dbReference type="Google" id="ProtNLM"/>
    </source>
</evidence>
<dbReference type="PROSITE" id="PS51900">
    <property type="entry name" value="CB"/>
    <property type="match status" value="1"/>
</dbReference>
<name>A0A1G1T266_9BACT</name>
<keyword evidence="9" id="KW-1185">Reference proteome</keyword>
<keyword evidence="3 5" id="KW-0238">DNA-binding</keyword>
<evidence type="ECO:0000313" key="9">
    <source>
        <dbReference type="Proteomes" id="UP000176294"/>
    </source>
</evidence>
<dbReference type="CDD" id="cd00397">
    <property type="entry name" value="DNA_BRE_C"/>
    <property type="match status" value="1"/>
</dbReference>
<feature type="domain" description="Core-binding (CB)" evidence="7">
    <location>
        <begin position="10"/>
        <end position="115"/>
    </location>
</feature>
<comment type="caution">
    <text evidence="8">The sequence shown here is derived from an EMBL/GenBank/DDBJ whole genome shotgun (WGS) entry which is preliminary data.</text>
</comment>
<evidence type="ECO:0000256" key="4">
    <source>
        <dbReference type="ARBA" id="ARBA00023172"/>
    </source>
</evidence>
<dbReference type="GO" id="GO:0015074">
    <property type="term" value="P:DNA integration"/>
    <property type="evidence" value="ECO:0007669"/>
    <property type="project" value="UniProtKB-KW"/>
</dbReference>
<dbReference type="PANTHER" id="PTHR30349:SF41">
    <property type="entry name" value="INTEGRASE_RECOMBINASE PROTEIN MJ0367-RELATED"/>
    <property type="match status" value="1"/>
</dbReference>
<organism evidence="8 9">
    <name type="scientific">Hymenobacter lapidarius</name>
    <dbReference type="NCBI Taxonomy" id="1908237"/>
    <lineage>
        <taxon>Bacteria</taxon>
        <taxon>Pseudomonadati</taxon>
        <taxon>Bacteroidota</taxon>
        <taxon>Cytophagia</taxon>
        <taxon>Cytophagales</taxon>
        <taxon>Hymenobacteraceae</taxon>
        <taxon>Hymenobacter</taxon>
    </lineage>
</organism>
<proteinExistence type="inferred from homology"/>
<dbReference type="GO" id="GO:0006310">
    <property type="term" value="P:DNA recombination"/>
    <property type="evidence" value="ECO:0007669"/>
    <property type="project" value="UniProtKB-KW"/>
</dbReference>
<evidence type="ECO:0000259" key="7">
    <source>
        <dbReference type="PROSITE" id="PS51900"/>
    </source>
</evidence>
<dbReference type="OrthoDB" id="864726at2"/>
<dbReference type="PROSITE" id="PS51898">
    <property type="entry name" value="TYR_RECOMBINASE"/>
    <property type="match status" value="1"/>
</dbReference>
<dbReference type="Proteomes" id="UP000176294">
    <property type="component" value="Unassembled WGS sequence"/>
</dbReference>
<keyword evidence="2" id="KW-0229">DNA integration</keyword>
<evidence type="ECO:0000256" key="3">
    <source>
        <dbReference type="ARBA" id="ARBA00023125"/>
    </source>
</evidence>
<dbReference type="InterPro" id="IPR011010">
    <property type="entry name" value="DNA_brk_join_enz"/>
</dbReference>
<gene>
    <name evidence="8" type="ORF">BEN47_15510</name>
</gene>
<dbReference type="Pfam" id="PF00589">
    <property type="entry name" value="Phage_integrase"/>
    <property type="match status" value="1"/>
</dbReference>
<dbReference type="InterPro" id="IPR010998">
    <property type="entry name" value="Integrase_recombinase_N"/>
</dbReference>
<evidence type="ECO:0000313" key="8">
    <source>
        <dbReference type="EMBL" id="OGX84964.1"/>
    </source>
</evidence>
<accession>A0A1G1T266</accession>
<dbReference type="PANTHER" id="PTHR30349">
    <property type="entry name" value="PHAGE INTEGRASE-RELATED"/>
    <property type="match status" value="1"/>
</dbReference>
<comment type="similarity">
    <text evidence="1">Belongs to the 'phage' integrase family.</text>
</comment>
<evidence type="ECO:0000259" key="6">
    <source>
        <dbReference type="PROSITE" id="PS51898"/>
    </source>
</evidence>
<dbReference type="STRING" id="1908237.BEN47_15510"/>
<evidence type="ECO:0000256" key="5">
    <source>
        <dbReference type="PROSITE-ProRule" id="PRU01248"/>
    </source>
</evidence>
<dbReference type="InterPro" id="IPR013762">
    <property type="entry name" value="Integrase-like_cat_sf"/>
</dbReference>
<dbReference type="Gene3D" id="1.10.150.130">
    <property type="match status" value="1"/>
</dbReference>
<dbReference type="SUPFAM" id="SSF56349">
    <property type="entry name" value="DNA breaking-rejoining enzymes"/>
    <property type="match status" value="1"/>
</dbReference>
<keyword evidence="4" id="KW-0233">DNA recombination</keyword>
<dbReference type="GO" id="GO:0003677">
    <property type="term" value="F:DNA binding"/>
    <property type="evidence" value="ECO:0007669"/>
    <property type="project" value="UniProtKB-UniRule"/>
</dbReference>